<evidence type="ECO:0000313" key="7">
    <source>
        <dbReference type="EMBL" id="MBD5772553.1"/>
    </source>
</evidence>
<dbReference type="Pfam" id="PF08447">
    <property type="entry name" value="PAS_3"/>
    <property type="match status" value="1"/>
</dbReference>
<feature type="domain" description="PAS" evidence="6">
    <location>
        <begin position="21"/>
        <end position="76"/>
    </location>
</feature>
<dbReference type="InterPro" id="IPR013655">
    <property type="entry name" value="PAS_fold_3"/>
</dbReference>
<protein>
    <recommendedName>
        <fullName evidence="2">histidine kinase</fullName>
        <ecNumber evidence="2">2.7.13.3</ecNumber>
    </recommendedName>
</protein>
<organism evidence="7 8">
    <name type="scientific">Marinomonas colpomeniae</name>
    <dbReference type="NCBI Taxonomy" id="2774408"/>
    <lineage>
        <taxon>Bacteria</taxon>
        <taxon>Pseudomonadati</taxon>
        <taxon>Pseudomonadota</taxon>
        <taxon>Gammaproteobacteria</taxon>
        <taxon>Oceanospirillales</taxon>
        <taxon>Oceanospirillaceae</taxon>
        <taxon>Marinomonas</taxon>
    </lineage>
</organism>
<feature type="domain" description="PAS" evidence="6">
    <location>
        <begin position="143"/>
        <end position="218"/>
    </location>
</feature>
<evidence type="ECO:0000256" key="3">
    <source>
        <dbReference type="ARBA" id="ARBA00022553"/>
    </source>
</evidence>
<accession>A0ABR8P2P0</accession>
<evidence type="ECO:0000256" key="2">
    <source>
        <dbReference type="ARBA" id="ARBA00012438"/>
    </source>
</evidence>
<dbReference type="InterPro" id="IPR013767">
    <property type="entry name" value="PAS_fold"/>
</dbReference>
<proteinExistence type="predicted"/>
<keyword evidence="3" id="KW-0597">Phosphoprotein</keyword>
<dbReference type="EC" id="2.7.13.3" evidence="2"/>
<dbReference type="Proteomes" id="UP000604161">
    <property type="component" value="Unassembled WGS sequence"/>
</dbReference>
<dbReference type="InterPro" id="IPR035965">
    <property type="entry name" value="PAS-like_dom_sf"/>
</dbReference>
<gene>
    <name evidence="7" type="ORF">IF202_16080</name>
</gene>
<dbReference type="SUPFAM" id="SSF55785">
    <property type="entry name" value="PYP-like sensor domain (PAS domain)"/>
    <property type="match status" value="2"/>
</dbReference>
<dbReference type="RefSeq" id="WP_191595942.1">
    <property type="nucleotide sequence ID" value="NZ_JACYFC010000007.1"/>
</dbReference>
<keyword evidence="8" id="KW-1185">Reference proteome</keyword>
<dbReference type="SMART" id="SM00091">
    <property type="entry name" value="PAS"/>
    <property type="match status" value="2"/>
</dbReference>
<reference evidence="7 8" key="1">
    <citation type="submission" date="2020-09" db="EMBL/GenBank/DDBJ databases">
        <title>Marinomonas sp. nov., isolated from the cysticercosis algae of Qingdao, China.</title>
        <authorList>
            <person name="Sun X."/>
        </authorList>
    </citation>
    <scope>NUCLEOTIDE SEQUENCE [LARGE SCALE GENOMIC DNA]</scope>
    <source>
        <strain evidence="7 8">SM2066</strain>
    </source>
</reference>
<dbReference type="Gene3D" id="3.30.450.20">
    <property type="entry name" value="PAS domain"/>
    <property type="match status" value="2"/>
</dbReference>
<dbReference type="Pfam" id="PF00989">
    <property type="entry name" value="PAS"/>
    <property type="match status" value="1"/>
</dbReference>
<evidence type="ECO:0000256" key="1">
    <source>
        <dbReference type="ARBA" id="ARBA00000085"/>
    </source>
</evidence>
<dbReference type="NCBIfam" id="TIGR00229">
    <property type="entry name" value="sensory_box"/>
    <property type="match status" value="2"/>
</dbReference>
<dbReference type="PANTHER" id="PTHR43304:SF1">
    <property type="entry name" value="PAC DOMAIN-CONTAINING PROTEIN"/>
    <property type="match status" value="1"/>
</dbReference>
<evidence type="ECO:0000313" key="8">
    <source>
        <dbReference type="Proteomes" id="UP000604161"/>
    </source>
</evidence>
<name>A0ABR8P2P0_9GAMM</name>
<keyword evidence="5" id="KW-0418">Kinase</keyword>
<comment type="catalytic activity">
    <reaction evidence="1">
        <text>ATP + protein L-histidine = ADP + protein N-phospho-L-histidine.</text>
        <dbReference type="EC" id="2.7.13.3"/>
    </reaction>
</comment>
<dbReference type="InterPro" id="IPR000014">
    <property type="entry name" value="PAS"/>
</dbReference>
<sequence>MALLKTLSLQKIMNRVFASSSNKPTEGLLDSLQEIVLVLNQCGAIQYVNQCWIQLSGLPTQKSLGQSIESFLHPEDIPSWSRAFQSLPTVKQQRIWCRLLSKTGDIHWCEVRMQMMSNYPFTVSATLSDITSHVRDENVRQADYRSLDAMVNRLPAIVYRARNNKNWSMEYVSDGCFELTGYPAEELVNHTQLSFASLIHPEDNTEVWESVQQALEEKSVFDLDYRLIHANGSVMSVTEKGQGLYSSTGSILGVEGIIFRKK</sequence>
<dbReference type="InterPro" id="IPR052162">
    <property type="entry name" value="Sensor_kinase/Photoreceptor"/>
</dbReference>
<dbReference type="EMBL" id="JACYFC010000007">
    <property type="protein sequence ID" value="MBD5772553.1"/>
    <property type="molecule type" value="Genomic_DNA"/>
</dbReference>
<comment type="caution">
    <text evidence="7">The sequence shown here is derived from an EMBL/GenBank/DDBJ whole genome shotgun (WGS) entry which is preliminary data.</text>
</comment>
<evidence type="ECO:0000259" key="6">
    <source>
        <dbReference type="PROSITE" id="PS50112"/>
    </source>
</evidence>
<dbReference type="PROSITE" id="PS50112">
    <property type="entry name" value="PAS"/>
    <property type="match status" value="2"/>
</dbReference>
<evidence type="ECO:0000256" key="4">
    <source>
        <dbReference type="ARBA" id="ARBA00022679"/>
    </source>
</evidence>
<dbReference type="CDD" id="cd00130">
    <property type="entry name" value="PAS"/>
    <property type="match status" value="2"/>
</dbReference>
<dbReference type="PANTHER" id="PTHR43304">
    <property type="entry name" value="PHYTOCHROME-LIKE PROTEIN CPH1"/>
    <property type="match status" value="1"/>
</dbReference>
<evidence type="ECO:0000256" key="5">
    <source>
        <dbReference type="ARBA" id="ARBA00022777"/>
    </source>
</evidence>
<keyword evidence="4" id="KW-0808">Transferase</keyword>